<comment type="caution">
    <text evidence="1">The sequence shown here is derived from an EMBL/GenBank/DDBJ whole genome shotgun (WGS) entry which is preliminary data.</text>
</comment>
<accession>A0A068SFS8</accession>
<keyword evidence="2" id="KW-1185">Reference proteome</keyword>
<gene>
    <name evidence="1" type="ORF">LCOR_10889.1</name>
</gene>
<dbReference type="VEuPathDB" id="FungiDB:LCOR_10889.1"/>
<reference evidence="1" key="1">
    <citation type="submission" date="2013-08" db="EMBL/GenBank/DDBJ databases">
        <title>Gene expansion shapes genome architecture in the human pathogen Lichtheimia corymbifera: an evolutionary genomics analysis in the ancient terrestrial Mucorales (Mucoromycotina).</title>
        <authorList>
            <person name="Schwartze V.U."/>
            <person name="Winter S."/>
            <person name="Shelest E."/>
            <person name="Marcet-Houben M."/>
            <person name="Horn F."/>
            <person name="Wehner S."/>
            <person name="Hoffmann K."/>
            <person name="Riege K."/>
            <person name="Sammeth M."/>
            <person name="Nowrousian M."/>
            <person name="Valiante V."/>
            <person name="Linde J."/>
            <person name="Jacobsen I.D."/>
            <person name="Marz M."/>
            <person name="Brakhage A.A."/>
            <person name="Gabaldon T."/>
            <person name="Bocker S."/>
            <person name="Voigt K."/>
        </authorList>
    </citation>
    <scope>NUCLEOTIDE SEQUENCE [LARGE SCALE GENOMIC DNA]</scope>
    <source>
        <strain evidence="1">FSU 9682</strain>
    </source>
</reference>
<dbReference type="AlphaFoldDB" id="A0A068SFS8"/>
<proteinExistence type="predicted"/>
<organism evidence="1 2">
    <name type="scientific">Lichtheimia corymbifera JMRC:FSU:9682</name>
    <dbReference type="NCBI Taxonomy" id="1263082"/>
    <lineage>
        <taxon>Eukaryota</taxon>
        <taxon>Fungi</taxon>
        <taxon>Fungi incertae sedis</taxon>
        <taxon>Mucoromycota</taxon>
        <taxon>Mucoromycotina</taxon>
        <taxon>Mucoromycetes</taxon>
        <taxon>Mucorales</taxon>
        <taxon>Lichtheimiaceae</taxon>
        <taxon>Lichtheimia</taxon>
    </lineage>
</organism>
<dbReference type="Proteomes" id="UP000027586">
    <property type="component" value="Unassembled WGS sequence"/>
</dbReference>
<dbReference type="OrthoDB" id="2255063at2759"/>
<sequence>MFHPSIRPVVNTLLHTIPLDLHSGYAHTLLKTVEDISTASYPSDQSGDVYQFTNTDDPVLDALLAEQPCTPKRLDSVLQRLLSIDCASLHVTVLRFLLYQLQHKTHFINFALCFTRQHCCSILRRSPFHPIRDAIFAQALSLWNAEALWDLVTYRSLVALLHDLCVPSDVWLSALAASPMMDHQRLVAECEWMLEQHVQSPSLAAIRSQAFAELITPGSIEKSLSIQIRIALYNALLPTEMTPLMNHLTHLKLINQSHCFKLSQEMIQAMKSCPISTIASLEQEFDDIVDYFFTTSGDGGILLWPDQNILDKMGKGYWHLETSKDLTGLLKECRPILGAVHPRFMVQITFLISSLMQAILQFHHKRGNITWDRCYSLLFSAWTHALASWLDRAVFETCAAADSTSVRALAKLVVCLIACMHSGFDMMNCRGLLEQEITKLWSTYKDMRTLFMNSFGPERQPQLQQDLKMIQMLLFGCLATTST</sequence>
<name>A0A068SFS8_9FUNG</name>
<evidence type="ECO:0000313" key="2">
    <source>
        <dbReference type="Proteomes" id="UP000027586"/>
    </source>
</evidence>
<dbReference type="EMBL" id="CBTN010000083">
    <property type="protein sequence ID" value="CDH60096.1"/>
    <property type="molecule type" value="Genomic_DNA"/>
</dbReference>
<protein>
    <submittedName>
        <fullName evidence="1">Uncharacterized protein</fullName>
    </submittedName>
</protein>
<evidence type="ECO:0000313" key="1">
    <source>
        <dbReference type="EMBL" id="CDH60096.1"/>
    </source>
</evidence>